<dbReference type="EMBL" id="SHKY01000001">
    <property type="protein sequence ID" value="RZU54282.1"/>
    <property type="molecule type" value="Genomic_DNA"/>
</dbReference>
<evidence type="ECO:0000313" key="1">
    <source>
        <dbReference type="EMBL" id="RZU54282.1"/>
    </source>
</evidence>
<name>A0A4Q7ZSU5_9ACTN</name>
<dbReference type="Proteomes" id="UP000292564">
    <property type="component" value="Unassembled WGS sequence"/>
</dbReference>
<dbReference type="AlphaFoldDB" id="A0A4Q7ZSU5"/>
<sequence length="29" mass="3195">MFAKAVCCVMTVFVLVGALGIALRRRRGR</sequence>
<organism evidence="1 2">
    <name type="scientific">Krasilnikovia cinnamomea</name>
    <dbReference type="NCBI Taxonomy" id="349313"/>
    <lineage>
        <taxon>Bacteria</taxon>
        <taxon>Bacillati</taxon>
        <taxon>Actinomycetota</taxon>
        <taxon>Actinomycetes</taxon>
        <taxon>Micromonosporales</taxon>
        <taxon>Micromonosporaceae</taxon>
        <taxon>Krasilnikovia</taxon>
    </lineage>
</organism>
<gene>
    <name evidence="1" type="ORF">EV385_6230</name>
</gene>
<accession>A0A4Q7ZSU5</accession>
<reference evidence="1 2" key="1">
    <citation type="submission" date="2019-02" db="EMBL/GenBank/DDBJ databases">
        <title>Sequencing the genomes of 1000 actinobacteria strains.</title>
        <authorList>
            <person name="Klenk H.-P."/>
        </authorList>
    </citation>
    <scope>NUCLEOTIDE SEQUENCE [LARGE SCALE GENOMIC DNA]</scope>
    <source>
        <strain evidence="1 2">DSM 45162</strain>
    </source>
</reference>
<proteinExistence type="predicted"/>
<keyword evidence="2" id="KW-1185">Reference proteome</keyword>
<comment type="caution">
    <text evidence="1">The sequence shown here is derived from an EMBL/GenBank/DDBJ whole genome shotgun (WGS) entry which is preliminary data.</text>
</comment>
<evidence type="ECO:0000313" key="2">
    <source>
        <dbReference type="Proteomes" id="UP000292564"/>
    </source>
</evidence>
<protein>
    <submittedName>
        <fullName evidence="1">Uncharacterized protein</fullName>
    </submittedName>
</protein>